<organism evidence="1 2">
    <name type="scientific">Clitoria ternatea</name>
    <name type="common">Butterfly pea</name>
    <dbReference type="NCBI Taxonomy" id="43366"/>
    <lineage>
        <taxon>Eukaryota</taxon>
        <taxon>Viridiplantae</taxon>
        <taxon>Streptophyta</taxon>
        <taxon>Embryophyta</taxon>
        <taxon>Tracheophyta</taxon>
        <taxon>Spermatophyta</taxon>
        <taxon>Magnoliopsida</taxon>
        <taxon>eudicotyledons</taxon>
        <taxon>Gunneridae</taxon>
        <taxon>Pentapetalae</taxon>
        <taxon>rosids</taxon>
        <taxon>fabids</taxon>
        <taxon>Fabales</taxon>
        <taxon>Fabaceae</taxon>
        <taxon>Papilionoideae</taxon>
        <taxon>50 kb inversion clade</taxon>
        <taxon>NPAAA clade</taxon>
        <taxon>indigoferoid/millettioid clade</taxon>
        <taxon>Phaseoleae</taxon>
        <taxon>Clitoria</taxon>
    </lineage>
</organism>
<name>A0AAN9PBX9_CLITE</name>
<reference evidence="1 2" key="1">
    <citation type="submission" date="2024-01" db="EMBL/GenBank/DDBJ databases">
        <title>The genomes of 5 underutilized Papilionoideae crops provide insights into root nodulation and disease resistance.</title>
        <authorList>
            <person name="Yuan L."/>
        </authorList>
    </citation>
    <scope>NUCLEOTIDE SEQUENCE [LARGE SCALE GENOMIC DNA]</scope>
    <source>
        <strain evidence="1">LY-2023</strain>
        <tissue evidence="1">Leaf</tissue>
    </source>
</reference>
<keyword evidence="2" id="KW-1185">Reference proteome</keyword>
<dbReference type="AlphaFoldDB" id="A0AAN9PBX9"/>
<evidence type="ECO:0000313" key="2">
    <source>
        <dbReference type="Proteomes" id="UP001359559"/>
    </source>
</evidence>
<evidence type="ECO:0000313" key="1">
    <source>
        <dbReference type="EMBL" id="KAK7292536.1"/>
    </source>
</evidence>
<comment type="caution">
    <text evidence="1">The sequence shown here is derived from an EMBL/GenBank/DDBJ whole genome shotgun (WGS) entry which is preliminary data.</text>
</comment>
<protein>
    <submittedName>
        <fullName evidence="1">Uncharacterized protein</fullName>
    </submittedName>
</protein>
<proteinExistence type="predicted"/>
<accession>A0AAN9PBX9</accession>
<gene>
    <name evidence="1" type="ORF">RJT34_15387</name>
</gene>
<sequence length="128" mass="14041">MLNPPMTMFRAGQGCFDAVEVEFEAAHEAFDVPGRVPMLADPVGLHSLETLVFVGHLETSNLGVVFEPLVVELAEQGSSWGGQSQVMVHWREGGAKRLCKSNESGSSFDHSYFFICHNAFSKFVSGLY</sequence>
<dbReference type="Proteomes" id="UP001359559">
    <property type="component" value="Unassembled WGS sequence"/>
</dbReference>
<dbReference type="EMBL" id="JAYKXN010000004">
    <property type="protein sequence ID" value="KAK7292536.1"/>
    <property type="molecule type" value="Genomic_DNA"/>
</dbReference>